<protein>
    <recommendedName>
        <fullName evidence="4">KTSC domain-containing protein</fullName>
    </recommendedName>
</protein>
<feature type="chain" id="PRO_5031061884" description="KTSC domain-containing protein" evidence="1">
    <location>
        <begin position="34"/>
        <end position="115"/>
    </location>
</feature>
<name>A0A7W6RLA0_9HYPH</name>
<reference evidence="2 3" key="1">
    <citation type="submission" date="2020-08" db="EMBL/GenBank/DDBJ databases">
        <title>Genomic Encyclopedia of Type Strains, Phase IV (KMG-V): Genome sequencing to study the core and pangenomes of soil and plant-associated prokaryotes.</title>
        <authorList>
            <person name="Whitman W."/>
        </authorList>
    </citation>
    <scope>NUCLEOTIDE SEQUENCE [LARGE SCALE GENOMIC DNA]</scope>
    <source>
        <strain evidence="2 3">SEMIA 402</strain>
    </source>
</reference>
<keyword evidence="1" id="KW-0732">Signal</keyword>
<dbReference type="EMBL" id="JACIGM010000003">
    <property type="protein sequence ID" value="MBB4274006.1"/>
    <property type="molecule type" value="Genomic_DNA"/>
</dbReference>
<evidence type="ECO:0000256" key="1">
    <source>
        <dbReference type="SAM" id="SignalP"/>
    </source>
</evidence>
<accession>A0A7W6RLA0</accession>
<feature type="signal peptide" evidence="1">
    <location>
        <begin position="1"/>
        <end position="33"/>
    </location>
</feature>
<sequence>MTRILLLNWPPLRGAMRNVIMAAAFLLPSAALAAEAVEVRARDHSCGELTQFIRQNKTVFVRIGIGGRSFRYPPARCRLGDKRSTTSLRDAGGKLCVLDYACVYDPESFYNKIPN</sequence>
<comment type="caution">
    <text evidence="2">The sequence shown here is derived from an EMBL/GenBank/DDBJ whole genome shotgun (WGS) entry which is preliminary data.</text>
</comment>
<organism evidence="2 3">
    <name type="scientific">Rhizobium mongolense</name>
    <dbReference type="NCBI Taxonomy" id="57676"/>
    <lineage>
        <taxon>Bacteria</taxon>
        <taxon>Pseudomonadati</taxon>
        <taxon>Pseudomonadota</taxon>
        <taxon>Alphaproteobacteria</taxon>
        <taxon>Hyphomicrobiales</taxon>
        <taxon>Rhizobiaceae</taxon>
        <taxon>Rhizobium/Agrobacterium group</taxon>
        <taxon>Rhizobium</taxon>
    </lineage>
</organism>
<gene>
    <name evidence="2" type="ORF">GGE12_001761</name>
</gene>
<evidence type="ECO:0008006" key="4">
    <source>
        <dbReference type="Google" id="ProtNLM"/>
    </source>
</evidence>
<evidence type="ECO:0000313" key="2">
    <source>
        <dbReference type="EMBL" id="MBB4274006.1"/>
    </source>
</evidence>
<dbReference type="Proteomes" id="UP000533641">
    <property type="component" value="Unassembled WGS sequence"/>
</dbReference>
<dbReference type="AlphaFoldDB" id="A0A7W6RLA0"/>
<proteinExistence type="predicted"/>
<evidence type="ECO:0000313" key="3">
    <source>
        <dbReference type="Proteomes" id="UP000533641"/>
    </source>
</evidence>